<dbReference type="EMBL" id="VFJB01000009">
    <property type="protein sequence ID" value="KAA0257217.1"/>
    <property type="molecule type" value="Genomic_DNA"/>
</dbReference>
<dbReference type="Gene3D" id="3.55.50.10">
    <property type="entry name" value="Baseplate protein-like domains"/>
    <property type="match status" value="1"/>
</dbReference>
<organism evidence="3 4">
    <name type="scientific">Deferribacter autotrophicus</name>
    <dbReference type="NCBI Taxonomy" id="500465"/>
    <lineage>
        <taxon>Bacteria</taxon>
        <taxon>Pseudomonadati</taxon>
        <taxon>Deferribacterota</taxon>
        <taxon>Deferribacteres</taxon>
        <taxon>Deferribacterales</taxon>
        <taxon>Deferribacteraceae</taxon>
        <taxon>Deferribacter</taxon>
    </lineage>
</organism>
<name>A0A5A8F5T2_9BACT</name>
<dbReference type="RefSeq" id="WP_149267358.1">
    <property type="nucleotide sequence ID" value="NZ_VFJB01000009.1"/>
</dbReference>
<evidence type="ECO:0000259" key="2">
    <source>
        <dbReference type="Pfam" id="PF24032"/>
    </source>
</evidence>
<feature type="domain" description="YqbQ/XkdQ" evidence="2">
    <location>
        <begin position="112"/>
        <end position="326"/>
    </location>
</feature>
<dbReference type="AlphaFoldDB" id="A0A5A8F5T2"/>
<dbReference type="PANTHER" id="PTHR35862">
    <property type="entry name" value="FELS-2 PROPHAGE PROTEIN"/>
    <property type="match status" value="1"/>
</dbReference>
<keyword evidence="1" id="KW-0175">Coiled coil</keyword>
<accession>A0A5A8F5T2</accession>
<dbReference type="PANTHER" id="PTHR35862:SF1">
    <property type="entry name" value="FELS-2 PROPHAGE PROTEIN"/>
    <property type="match status" value="1"/>
</dbReference>
<evidence type="ECO:0000313" key="3">
    <source>
        <dbReference type="EMBL" id="KAA0257217.1"/>
    </source>
</evidence>
<reference evidence="3 4" key="1">
    <citation type="submission" date="2019-06" db="EMBL/GenBank/DDBJ databases">
        <title>Genomic insights into carbon and energy metabolism of Deferribacter autotrophicus revealed new metabolic traits in the phylum Deferribacteres.</title>
        <authorList>
            <person name="Slobodkin A.I."/>
            <person name="Slobodkina G.B."/>
            <person name="Allioux M."/>
            <person name="Alain K."/>
            <person name="Jebbar M."/>
            <person name="Shadrin V."/>
            <person name="Kublanov I.V."/>
            <person name="Toshchakov S.V."/>
            <person name="Bonch-Osmolovskaya E.A."/>
        </authorList>
    </citation>
    <scope>NUCLEOTIDE SEQUENCE [LARGE SCALE GENOMIC DNA]</scope>
    <source>
        <strain evidence="3 4">SL50</strain>
    </source>
</reference>
<protein>
    <recommendedName>
        <fullName evidence="2">YqbQ/XkdQ domain-containing protein</fullName>
    </recommendedName>
</protein>
<evidence type="ECO:0000313" key="4">
    <source>
        <dbReference type="Proteomes" id="UP000322876"/>
    </source>
</evidence>
<feature type="coiled-coil region" evidence="1">
    <location>
        <begin position="249"/>
        <end position="276"/>
    </location>
</feature>
<dbReference type="Pfam" id="PF24032">
    <property type="entry name" value="YQBQ"/>
    <property type="match status" value="1"/>
</dbReference>
<dbReference type="Proteomes" id="UP000322876">
    <property type="component" value="Unassembled WGS sequence"/>
</dbReference>
<dbReference type="OrthoDB" id="9815473at2"/>
<comment type="caution">
    <text evidence="3">The sequence shown here is derived from an EMBL/GenBank/DDBJ whole genome shotgun (WGS) entry which is preliminary data.</text>
</comment>
<dbReference type="InterPro" id="IPR056937">
    <property type="entry name" value="YqbQ/XkdQ"/>
</dbReference>
<keyword evidence="4" id="KW-1185">Reference proteome</keyword>
<sequence>MEKVRKPLFVLIYEGKDITKDISEIFDSISYTDYLSGMSDEISISLENRDGRWFKSWMPQKADRLKLYLGYESSKLLNCGIFIIDEISYGGFPDKIDLKGSSFPYESPNLHKTKKRRTFENTTLNSIVSGIAKENSLQPFVKIEPDVDIKRIDQFDETDATFLTRIAEDYGYFIKFAEEKLIFSKFKNLEDEPASFTIKKDEIVSYMVKDTIHTLYKEAIVEYFDHKEQKLKTYTFHDPNIKWGETLKINESVDNLVQAQEKAKAALRARNMLSAKVTLELMGDTRLVAGLTVNIEGFGNYDGKYIISSSTHTLDSSGYITSVELKKCLSY</sequence>
<dbReference type="InterPro" id="IPR052726">
    <property type="entry name" value="Phage_Baseplate_Hub"/>
</dbReference>
<proteinExistence type="predicted"/>
<evidence type="ECO:0000256" key="1">
    <source>
        <dbReference type="SAM" id="Coils"/>
    </source>
</evidence>
<dbReference type="SUPFAM" id="SSF69279">
    <property type="entry name" value="Phage tail proteins"/>
    <property type="match status" value="1"/>
</dbReference>
<gene>
    <name evidence="3" type="ORF">FHQ18_11675</name>
</gene>